<comment type="subcellular location">
    <subcellularLocation>
        <location evidence="1">Membrane</location>
        <topology evidence="1">Multi-pass membrane protein</topology>
    </subcellularLocation>
</comment>
<feature type="transmembrane region" description="Helical" evidence="6">
    <location>
        <begin position="389"/>
        <end position="409"/>
    </location>
</feature>
<evidence type="ECO:0000256" key="5">
    <source>
        <dbReference type="ARBA" id="ARBA00023136"/>
    </source>
</evidence>
<feature type="domain" description="Thiol:disulfide interchange protein DsbD N-terminal" evidence="8">
    <location>
        <begin position="73"/>
        <end position="184"/>
    </location>
</feature>
<keyword evidence="9" id="KW-0560">Oxidoreductase</keyword>
<dbReference type="EC" id="1.8.1.8" evidence="9"/>
<name>A0AAE3XK82_9BACT</name>
<feature type="domain" description="Cytochrome C biogenesis protein transmembrane" evidence="7">
    <location>
        <begin position="234"/>
        <end position="442"/>
    </location>
</feature>
<feature type="transmembrane region" description="Helical" evidence="6">
    <location>
        <begin position="275"/>
        <end position="297"/>
    </location>
</feature>
<dbReference type="InterPro" id="IPR028250">
    <property type="entry name" value="DsbDN"/>
</dbReference>
<keyword evidence="2 6" id="KW-0812">Transmembrane</keyword>
<evidence type="ECO:0000256" key="2">
    <source>
        <dbReference type="ARBA" id="ARBA00022692"/>
    </source>
</evidence>
<evidence type="ECO:0000256" key="6">
    <source>
        <dbReference type="SAM" id="Phobius"/>
    </source>
</evidence>
<feature type="transmembrane region" description="Helical" evidence="6">
    <location>
        <begin position="421"/>
        <end position="438"/>
    </location>
</feature>
<dbReference type="Proteomes" id="UP001185092">
    <property type="component" value="Unassembled WGS sequence"/>
</dbReference>
<dbReference type="PANTHER" id="PTHR32234">
    <property type="entry name" value="THIOL:DISULFIDE INTERCHANGE PROTEIN DSBD"/>
    <property type="match status" value="1"/>
</dbReference>
<dbReference type="Gene3D" id="2.60.40.1250">
    <property type="entry name" value="Thiol:disulfide interchange protein DsbD, N-terminal domain"/>
    <property type="match status" value="1"/>
</dbReference>
<protein>
    <submittedName>
        <fullName evidence="9">Thiol:disulfide interchange protein DsbD</fullName>
        <ecNumber evidence="9">1.8.1.8</ecNumber>
    </submittedName>
</protein>
<dbReference type="Gene3D" id="3.40.30.10">
    <property type="entry name" value="Glutaredoxin"/>
    <property type="match status" value="1"/>
</dbReference>
<evidence type="ECO:0000256" key="1">
    <source>
        <dbReference type="ARBA" id="ARBA00004141"/>
    </source>
</evidence>
<dbReference type="Pfam" id="PF13899">
    <property type="entry name" value="Thioredoxin_7"/>
    <property type="match status" value="1"/>
</dbReference>
<dbReference type="InterPro" id="IPR036249">
    <property type="entry name" value="Thioredoxin-like_sf"/>
</dbReference>
<sequence>MNFSKNLYYKLEFCDVSVAMTLRFAMRKDYFKMKRLMLLALFAICSVFSTVSEAQIIHPAKWNVEIVNENPQQGDTVLLKFKAKIDKGWYMYSNDFDPDLGPNLTEINFEASDSFQALGKPLAVNPLKKYDDLWEGDITYFKKEAVFEQKLLMKKTSAKAVGVVDFQVCSDETGQCIPDTYEFDLSLGKAVSGQAIASDKLEQDVNDKVNIQTPEKKEAQSGEPFSWMAMLTFMGLAFLGGTAALLTPCVFPMIPMTVSFFTNSSKHKGEGIKKALIYGLSVIAIYVIFGTIVAAVNGPGFANWMSTHWLPNILFFVIFTFFAMSFLGMFEITLPSSWVNNADKKADKGGYAGVFFMAFTLVLVSFSCTGPIVGTILVESAGGQVLKPILGMTAFASAFAIPFTLFAIFPKWLNNLPKSGGWLNSVKVTLGFLELALGLKFLSVADQVYHWGILDREVYLALWIAIFSLLGLYFLGKIRLPHDSVIEKISVPRVLLAVVTFSFVIYLIPGMFGAPLKALAGYLPPRATHDFDLTQMQTAQANVGRSSNEKVKYADFLHMPHGIQGYFDYQQALEASKRENKPLLIDFSGHGCVNCRYMEDNVWSEPQILKSLKEDFIVVALYVDDKTTLPESEWYESPKDGKMKKTIGAQNADFQIRKYGVNAQPYYVIVDGNENSLTSEPAAYDKNSRKFEAFLQEGLANYASK</sequence>
<evidence type="ECO:0000256" key="4">
    <source>
        <dbReference type="ARBA" id="ARBA00022989"/>
    </source>
</evidence>
<comment type="caution">
    <text evidence="9">The sequence shown here is derived from an EMBL/GenBank/DDBJ whole genome shotgun (WGS) entry which is preliminary data.</text>
</comment>
<proteinExistence type="predicted"/>
<dbReference type="RefSeq" id="WP_309936754.1">
    <property type="nucleotide sequence ID" value="NZ_AP025305.1"/>
</dbReference>
<dbReference type="PANTHER" id="PTHR32234:SF0">
    <property type="entry name" value="THIOL:DISULFIDE INTERCHANGE PROTEIN DSBD"/>
    <property type="match status" value="1"/>
</dbReference>
<feature type="transmembrane region" description="Helical" evidence="6">
    <location>
        <begin position="351"/>
        <end position="377"/>
    </location>
</feature>
<evidence type="ECO:0000313" key="9">
    <source>
        <dbReference type="EMBL" id="MDR6237301.1"/>
    </source>
</evidence>
<dbReference type="Pfam" id="PF11412">
    <property type="entry name" value="DsbD_N"/>
    <property type="match status" value="1"/>
</dbReference>
<dbReference type="Pfam" id="PF02683">
    <property type="entry name" value="DsbD_TM"/>
    <property type="match status" value="1"/>
</dbReference>
<feature type="transmembrane region" description="Helical" evidence="6">
    <location>
        <begin position="495"/>
        <end position="516"/>
    </location>
</feature>
<feature type="transmembrane region" description="Helical" evidence="6">
    <location>
        <begin position="309"/>
        <end position="330"/>
    </location>
</feature>
<evidence type="ECO:0000259" key="8">
    <source>
        <dbReference type="Pfam" id="PF11412"/>
    </source>
</evidence>
<keyword evidence="10" id="KW-1185">Reference proteome</keyword>
<dbReference type="GO" id="GO:0045454">
    <property type="term" value="P:cell redox homeostasis"/>
    <property type="evidence" value="ECO:0007669"/>
    <property type="project" value="TreeGrafter"/>
</dbReference>
<dbReference type="InterPro" id="IPR003834">
    <property type="entry name" value="Cyt_c_assmbl_TM_dom"/>
</dbReference>
<dbReference type="GO" id="GO:0047134">
    <property type="term" value="F:protein-disulfide reductase [NAD(P)H] activity"/>
    <property type="evidence" value="ECO:0007669"/>
    <property type="project" value="UniProtKB-EC"/>
</dbReference>
<evidence type="ECO:0000259" key="7">
    <source>
        <dbReference type="Pfam" id="PF02683"/>
    </source>
</evidence>
<gene>
    <name evidence="9" type="ORF">HNQ88_000277</name>
</gene>
<dbReference type="SUPFAM" id="SSF52833">
    <property type="entry name" value="Thioredoxin-like"/>
    <property type="match status" value="1"/>
</dbReference>
<dbReference type="InterPro" id="IPR036929">
    <property type="entry name" value="DsbDN_sf"/>
</dbReference>
<feature type="transmembrane region" description="Helical" evidence="6">
    <location>
        <begin position="458"/>
        <end position="475"/>
    </location>
</feature>
<dbReference type="EMBL" id="JAVDQD010000001">
    <property type="protein sequence ID" value="MDR6237301.1"/>
    <property type="molecule type" value="Genomic_DNA"/>
</dbReference>
<keyword evidence="3" id="KW-0201">Cytochrome c-type biogenesis</keyword>
<feature type="transmembrane region" description="Helical" evidence="6">
    <location>
        <begin position="227"/>
        <end position="254"/>
    </location>
</feature>
<evidence type="ECO:0000313" key="10">
    <source>
        <dbReference type="Proteomes" id="UP001185092"/>
    </source>
</evidence>
<organism evidence="9 10">
    <name type="scientific">Aureibacter tunicatorum</name>
    <dbReference type="NCBI Taxonomy" id="866807"/>
    <lineage>
        <taxon>Bacteria</taxon>
        <taxon>Pseudomonadati</taxon>
        <taxon>Bacteroidota</taxon>
        <taxon>Cytophagia</taxon>
        <taxon>Cytophagales</taxon>
        <taxon>Persicobacteraceae</taxon>
        <taxon>Aureibacter</taxon>
    </lineage>
</organism>
<accession>A0AAE3XK82</accession>
<dbReference type="GO" id="GO:0017004">
    <property type="term" value="P:cytochrome complex assembly"/>
    <property type="evidence" value="ECO:0007669"/>
    <property type="project" value="UniProtKB-KW"/>
</dbReference>
<evidence type="ECO:0000256" key="3">
    <source>
        <dbReference type="ARBA" id="ARBA00022748"/>
    </source>
</evidence>
<dbReference type="AlphaFoldDB" id="A0AAE3XK82"/>
<keyword evidence="5 6" id="KW-0472">Membrane</keyword>
<dbReference type="GO" id="GO:0016020">
    <property type="term" value="C:membrane"/>
    <property type="evidence" value="ECO:0007669"/>
    <property type="project" value="UniProtKB-SubCell"/>
</dbReference>
<reference evidence="9" key="1">
    <citation type="submission" date="2023-07" db="EMBL/GenBank/DDBJ databases">
        <title>Genomic Encyclopedia of Type Strains, Phase IV (KMG-IV): sequencing the most valuable type-strain genomes for metagenomic binning, comparative biology and taxonomic classification.</title>
        <authorList>
            <person name="Goeker M."/>
        </authorList>
    </citation>
    <scope>NUCLEOTIDE SEQUENCE</scope>
    <source>
        <strain evidence="9">DSM 26174</strain>
    </source>
</reference>
<keyword evidence="4 6" id="KW-1133">Transmembrane helix</keyword>